<name>A0A2Y9APY4_9MICO</name>
<keyword evidence="1" id="KW-0812">Transmembrane</keyword>
<dbReference type="RefSeq" id="WP_258369542.1">
    <property type="nucleotide sequence ID" value="NZ_QKLZ01000013.1"/>
</dbReference>
<proteinExistence type="predicted"/>
<keyword evidence="3" id="KW-1185">Reference proteome</keyword>
<evidence type="ECO:0000256" key="1">
    <source>
        <dbReference type="SAM" id="Phobius"/>
    </source>
</evidence>
<organism evidence="2 3">
    <name type="scientific">Georgenia satyanarayanai</name>
    <dbReference type="NCBI Taxonomy" id="860221"/>
    <lineage>
        <taxon>Bacteria</taxon>
        <taxon>Bacillati</taxon>
        <taxon>Actinomycetota</taxon>
        <taxon>Actinomycetes</taxon>
        <taxon>Micrococcales</taxon>
        <taxon>Bogoriellaceae</taxon>
        <taxon>Georgenia</taxon>
    </lineage>
</organism>
<reference evidence="2 3" key="1">
    <citation type="submission" date="2016-10" db="EMBL/GenBank/DDBJ databases">
        <authorList>
            <person name="Cai Z."/>
        </authorList>
    </citation>
    <scope>NUCLEOTIDE SEQUENCE [LARGE SCALE GENOMIC DNA]</scope>
    <source>
        <strain evidence="2 3">CGMCC 1.10826</strain>
    </source>
</reference>
<dbReference type="Proteomes" id="UP000250222">
    <property type="component" value="Unassembled WGS sequence"/>
</dbReference>
<gene>
    <name evidence="2" type="ORF">SAMN05216184_11318</name>
</gene>
<keyword evidence="1" id="KW-1133">Transmembrane helix</keyword>
<keyword evidence="1" id="KW-0472">Membrane</keyword>
<dbReference type="AlphaFoldDB" id="A0A2Y9APY4"/>
<feature type="transmembrane region" description="Helical" evidence="1">
    <location>
        <begin position="29"/>
        <end position="50"/>
    </location>
</feature>
<protein>
    <submittedName>
        <fullName evidence="2">Uncharacterized protein</fullName>
    </submittedName>
</protein>
<evidence type="ECO:0000313" key="2">
    <source>
        <dbReference type="EMBL" id="SSA45418.1"/>
    </source>
</evidence>
<sequence length="59" mass="6790">MRRNSLLTILLVVAVIALAWWLVGVVFSAVWFLVRLVVVLVVALVLYLALRSWLNNDRR</sequence>
<accession>A0A2Y9APY4</accession>
<evidence type="ECO:0000313" key="3">
    <source>
        <dbReference type="Proteomes" id="UP000250222"/>
    </source>
</evidence>
<dbReference type="EMBL" id="UETB01000013">
    <property type="protein sequence ID" value="SSA45418.1"/>
    <property type="molecule type" value="Genomic_DNA"/>
</dbReference>